<dbReference type="RefSeq" id="WP_021660801.1">
    <property type="nucleotide sequence ID" value="NZ_FQVY01000004.1"/>
</dbReference>
<protein>
    <submittedName>
        <fullName evidence="1">Uncharacterized protein</fullName>
    </submittedName>
</protein>
<dbReference type="Proteomes" id="UP000184089">
    <property type="component" value="Unassembled WGS sequence"/>
</dbReference>
<dbReference type="EMBL" id="FQVY01000004">
    <property type="protein sequence ID" value="SHG50803.1"/>
    <property type="molecule type" value="Genomic_DNA"/>
</dbReference>
<evidence type="ECO:0000313" key="2">
    <source>
        <dbReference type="Proteomes" id="UP000184089"/>
    </source>
</evidence>
<proteinExistence type="predicted"/>
<dbReference type="AlphaFoldDB" id="A0AAQ1MFM1"/>
<sequence>MPETKYGSMFVDERYSGILEPNLYADAILQPNKTYNAAHQGDANSGLVKIYKLTRDGAGDPGTPAGDFSHENAANTLIDLRLNNAYRKSKKIYQVQANAVSYQVADETLSLAVKDNQEDWQQSGLACLVHEGTALEDTEAITAANLKAKVLAMRKTLRQAHARPDVAIASVDVYSTMLEIAGKEYTPSTNENTLTTGRVGTWLGMTWYEGDILDKAAAKYYDFAGTLQTEDLTKVEIVMYDHTFFHCVNNLEAMRIVDATDFVGCYAQNEINSGFRVSTADAVVVKKKSSVAAASLQGEPDLDSMTVQQLKDYAAEKGIDLGGATLKADILAAIKGAQ</sequence>
<gene>
    <name evidence="1" type="ORF">SAMN05444424_2601</name>
</gene>
<organism evidence="1 2">
    <name type="scientific">Bittarella massiliensis</name>
    <name type="common">ex Durand et al. 2017</name>
    <dbReference type="NCBI Taxonomy" id="1720313"/>
    <lineage>
        <taxon>Bacteria</taxon>
        <taxon>Bacillati</taxon>
        <taxon>Bacillota</taxon>
        <taxon>Clostridia</taxon>
        <taxon>Eubacteriales</taxon>
        <taxon>Oscillospiraceae</taxon>
        <taxon>Bittarella (ex Durand et al. 2017)</taxon>
    </lineage>
</organism>
<evidence type="ECO:0000313" key="1">
    <source>
        <dbReference type="EMBL" id="SHG50803.1"/>
    </source>
</evidence>
<comment type="caution">
    <text evidence="1">The sequence shown here is derived from an EMBL/GenBank/DDBJ whole genome shotgun (WGS) entry which is preliminary data.</text>
</comment>
<reference evidence="2" key="1">
    <citation type="submission" date="2016-11" db="EMBL/GenBank/DDBJ databases">
        <authorList>
            <person name="Jaros S."/>
            <person name="Januszkiewicz K."/>
            <person name="Wedrychowicz H."/>
        </authorList>
    </citation>
    <scope>NUCLEOTIDE SEQUENCE [LARGE SCALE GENOMIC DNA]</scope>
    <source>
        <strain evidence="2">DSM 4029</strain>
    </source>
</reference>
<accession>A0AAQ1MFM1</accession>
<name>A0AAQ1MFM1_9FIRM</name>